<sequence>MKLTKKFWRNAALVTICIIAIPAIIFSANKANASVAIDKKIAEYGILKGDIVDINKLGYDFKNGGYSRIITTKRDMAKWKAYLENPKHKEENYYYGADENDELIRKKKNTTDPKDTDWYYIFTYDQGEVTVDMSVFGNWIDPDGTELEEYRALMSYPKPN</sequence>
<evidence type="ECO:0000256" key="1">
    <source>
        <dbReference type="SAM" id="SignalP"/>
    </source>
</evidence>
<gene>
    <name evidence="2" type="ORF">UE46_14860</name>
</gene>
<dbReference type="KEGG" id="lwi:UE46_14860"/>
<feature type="chain" id="PRO_5010515651" evidence="1">
    <location>
        <begin position="34"/>
        <end position="160"/>
    </location>
</feature>
<evidence type="ECO:0000313" key="3">
    <source>
        <dbReference type="Proteomes" id="UP000223060"/>
    </source>
</evidence>
<keyword evidence="1" id="KW-0732">Signal</keyword>
<feature type="signal peptide" evidence="1">
    <location>
        <begin position="1"/>
        <end position="33"/>
    </location>
</feature>
<dbReference type="AlphaFoldDB" id="A0A1S7FXM1"/>
<dbReference type="RefSeq" id="WP_036060677.1">
    <property type="nucleotide sequence ID" value="NZ_CP011102.1"/>
</dbReference>
<dbReference type="EMBL" id="CP011102">
    <property type="protein sequence ID" value="AQY52173.1"/>
    <property type="molecule type" value="Genomic_DNA"/>
</dbReference>
<evidence type="ECO:0000313" key="2">
    <source>
        <dbReference type="EMBL" id="AQY52173.1"/>
    </source>
</evidence>
<reference evidence="3" key="1">
    <citation type="submission" date="2015-03" db="EMBL/GenBank/DDBJ databases">
        <authorList>
            <person name="Ferrari E."/>
            <person name="Walter M.C."/>
            <person name="Huptas C."/>
            <person name="Scherer S."/>
            <person name="Mueller-Herbst S."/>
        </authorList>
    </citation>
    <scope>NUCLEOTIDE SEQUENCE [LARGE SCALE GENOMIC DNA]</scope>
    <source>
        <strain evidence="3">LWP01</strain>
    </source>
</reference>
<protein>
    <submittedName>
        <fullName evidence="2">Uncharacterized protein</fullName>
    </submittedName>
</protein>
<name>A0A1S7FXM1_9LIST</name>
<organism evidence="2 3">
    <name type="scientific">Listeria weihenstephanensis</name>
    <dbReference type="NCBI Taxonomy" id="1006155"/>
    <lineage>
        <taxon>Bacteria</taxon>
        <taxon>Bacillati</taxon>
        <taxon>Bacillota</taxon>
        <taxon>Bacilli</taxon>
        <taxon>Bacillales</taxon>
        <taxon>Listeriaceae</taxon>
        <taxon>Listeria</taxon>
    </lineage>
</organism>
<dbReference type="Proteomes" id="UP000223060">
    <property type="component" value="Chromosome"/>
</dbReference>
<accession>A0A1S7FXM1</accession>
<keyword evidence="3" id="KW-1185">Reference proteome</keyword>
<proteinExistence type="predicted"/>